<keyword evidence="1" id="KW-0489">Methyltransferase</keyword>
<dbReference type="KEGG" id="rin:ACS15_0801"/>
<proteinExistence type="predicted"/>
<dbReference type="GO" id="GO:0032259">
    <property type="term" value="P:methylation"/>
    <property type="evidence" value="ECO:0007669"/>
    <property type="project" value="UniProtKB-KW"/>
</dbReference>
<dbReference type="SUPFAM" id="SSF53335">
    <property type="entry name" value="S-adenosyl-L-methionine-dependent methyltransferases"/>
    <property type="match status" value="1"/>
</dbReference>
<accession>A0AAC9BDC4</accession>
<dbReference type="Pfam" id="PF05711">
    <property type="entry name" value="TylF"/>
    <property type="match status" value="1"/>
</dbReference>
<dbReference type="Proteomes" id="UP000077927">
    <property type="component" value="Chromosome 1"/>
</dbReference>
<protein>
    <submittedName>
        <fullName evidence="1">Methyltransferase domain protein</fullName>
    </submittedName>
</protein>
<dbReference type="EMBL" id="CP012605">
    <property type="protein sequence ID" value="ANH71918.1"/>
    <property type="molecule type" value="Genomic_DNA"/>
</dbReference>
<sequence length="258" mass="29584">MERKTPAPCPDNNFVEEAMFSLVARQVEDKNRDAFRFGGLLRYVNRRALAKLICHYEIYKLVNDLPGHIVEFGVFKGESLLRFAQFTEIFAPYDRSFDVIGFDNFAGFPDFHEKDGARKAINDKVEGGWSSAQYREELLDLINVFDHDRFAPHKPRIKLIEGDIRQTVPQYASDNPGTKIKLLHLDADLYEPTKVGLEHLWDRLVRGGILLLDEYGFDVFPGEASAVDEFFRARGIAPKIQKFPFSDNPGGYIIKDTY</sequence>
<dbReference type="InterPro" id="IPR008884">
    <property type="entry name" value="TylF_MeTrfase"/>
</dbReference>
<reference evidence="1 2" key="1">
    <citation type="submission" date="2015-09" db="EMBL/GenBank/DDBJ databases">
        <authorList>
            <person name="Xu Y."/>
            <person name="Nagy A."/>
            <person name="Liu N.T."/>
            <person name="Nou X."/>
        </authorList>
    </citation>
    <scope>NUCLEOTIDE SEQUENCE [LARGE SCALE GENOMIC DNA]</scope>
    <source>
        <strain evidence="1 2">FC1138</strain>
    </source>
</reference>
<evidence type="ECO:0000313" key="1">
    <source>
        <dbReference type="EMBL" id="ANH71918.1"/>
    </source>
</evidence>
<keyword evidence="1" id="KW-0808">Transferase</keyword>
<dbReference type="AlphaFoldDB" id="A0AAC9BDC4"/>
<name>A0AAC9BDC4_9RALS</name>
<dbReference type="InterPro" id="IPR029063">
    <property type="entry name" value="SAM-dependent_MTases_sf"/>
</dbReference>
<dbReference type="PANTHER" id="PTHR40036:SF1">
    <property type="entry name" value="MACROCIN O-METHYLTRANSFERASE"/>
    <property type="match status" value="1"/>
</dbReference>
<organism evidence="1 2">
    <name type="scientific">Ralstonia insidiosa</name>
    <dbReference type="NCBI Taxonomy" id="190721"/>
    <lineage>
        <taxon>Bacteria</taxon>
        <taxon>Pseudomonadati</taxon>
        <taxon>Pseudomonadota</taxon>
        <taxon>Betaproteobacteria</taxon>
        <taxon>Burkholderiales</taxon>
        <taxon>Burkholderiaceae</taxon>
        <taxon>Ralstonia</taxon>
    </lineage>
</organism>
<dbReference type="GO" id="GO:0008168">
    <property type="term" value="F:methyltransferase activity"/>
    <property type="evidence" value="ECO:0007669"/>
    <property type="project" value="UniProtKB-KW"/>
</dbReference>
<dbReference type="PANTHER" id="PTHR40036">
    <property type="entry name" value="MACROCIN O-METHYLTRANSFERASE"/>
    <property type="match status" value="1"/>
</dbReference>
<evidence type="ECO:0000313" key="2">
    <source>
        <dbReference type="Proteomes" id="UP000077927"/>
    </source>
</evidence>
<gene>
    <name evidence="1" type="ORF">ACS15_0801</name>
</gene>
<dbReference type="Gene3D" id="3.40.50.150">
    <property type="entry name" value="Vaccinia Virus protein VP39"/>
    <property type="match status" value="1"/>
</dbReference>